<dbReference type="PROSITE" id="PS50995">
    <property type="entry name" value="HTH_MARR_2"/>
    <property type="match status" value="1"/>
</dbReference>
<evidence type="ECO:0000313" key="5">
    <source>
        <dbReference type="EMBL" id="RDX01072.1"/>
    </source>
</evidence>
<dbReference type="Pfam" id="PF12802">
    <property type="entry name" value="MarR_2"/>
    <property type="match status" value="1"/>
</dbReference>
<evidence type="ECO:0000256" key="1">
    <source>
        <dbReference type="ARBA" id="ARBA00023015"/>
    </source>
</evidence>
<comment type="caution">
    <text evidence="5">The sequence shown here is derived from an EMBL/GenBank/DDBJ whole genome shotgun (WGS) entry which is preliminary data.</text>
</comment>
<evidence type="ECO:0000313" key="6">
    <source>
        <dbReference type="Proteomes" id="UP000257055"/>
    </source>
</evidence>
<keyword evidence="3" id="KW-0804">Transcription</keyword>
<feature type="domain" description="HTH marR-type" evidence="4">
    <location>
        <begin position="1"/>
        <end position="137"/>
    </location>
</feature>
<sequence length="137" mass="15984">MVKSEERLGILLWFRLSRFYNQNIKKTNQNLKEAGISTAMFDCIAQIGPGNKLTQQDLGEKLVVTKGNITQLLVKLEKLELVKREKVGREKFIVLTEKGIACYKEFVPKQETFQQEQFSRLTRPEQKELLRLLKKLD</sequence>
<accession>A0A3D8TQW8</accession>
<dbReference type="AlphaFoldDB" id="A0A3D8TQW8"/>
<evidence type="ECO:0000256" key="3">
    <source>
        <dbReference type="ARBA" id="ARBA00023163"/>
    </source>
</evidence>
<keyword evidence="6" id="KW-1185">Reference proteome</keyword>
<dbReference type="InterPro" id="IPR000835">
    <property type="entry name" value="HTH_MarR-typ"/>
</dbReference>
<dbReference type="InterPro" id="IPR036390">
    <property type="entry name" value="WH_DNA-bd_sf"/>
</dbReference>
<dbReference type="PANTHER" id="PTHR42756">
    <property type="entry name" value="TRANSCRIPTIONAL REGULATOR, MARR"/>
    <property type="match status" value="1"/>
</dbReference>
<organism evidence="5 6">
    <name type="scientific">Listeria kieliensis</name>
    <dbReference type="NCBI Taxonomy" id="1621700"/>
    <lineage>
        <taxon>Bacteria</taxon>
        <taxon>Bacillati</taxon>
        <taxon>Bacillota</taxon>
        <taxon>Bacilli</taxon>
        <taxon>Bacillales</taxon>
        <taxon>Listeriaceae</taxon>
        <taxon>Listeria</taxon>
    </lineage>
</organism>
<protein>
    <submittedName>
        <fullName evidence="5">MarR family transcriptional regulator</fullName>
    </submittedName>
</protein>
<dbReference type="GO" id="GO:0003677">
    <property type="term" value="F:DNA binding"/>
    <property type="evidence" value="ECO:0007669"/>
    <property type="project" value="UniProtKB-KW"/>
</dbReference>
<dbReference type="EMBL" id="LARY01000002">
    <property type="protein sequence ID" value="RDX01072.1"/>
    <property type="molecule type" value="Genomic_DNA"/>
</dbReference>
<keyword evidence="1" id="KW-0805">Transcription regulation</keyword>
<dbReference type="RefSeq" id="WP_115753326.1">
    <property type="nucleotide sequence ID" value="NZ_LARY01000002.1"/>
</dbReference>
<dbReference type="SUPFAM" id="SSF46785">
    <property type="entry name" value="Winged helix' DNA-binding domain"/>
    <property type="match status" value="1"/>
</dbReference>
<reference evidence="6" key="1">
    <citation type="submission" date="2015-04" db="EMBL/GenBank/DDBJ databases">
        <authorList>
            <person name="Schardt J."/>
            <person name="Mueller-Herbst S."/>
            <person name="Scherer S."/>
            <person name="Huptas C."/>
        </authorList>
    </citation>
    <scope>NUCLEOTIDE SEQUENCE [LARGE SCALE GENOMIC DNA]</scope>
    <source>
        <strain evidence="6">Kiel-L1</strain>
    </source>
</reference>
<dbReference type="Proteomes" id="UP000257055">
    <property type="component" value="Unassembled WGS sequence"/>
</dbReference>
<dbReference type="PRINTS" id="PR00598">
    <property type="entry name" value="HTHMARR"/>
</dbReference>
<name>A0A3D8TQW8_9LIST</name>
<dbReference type="GO" id="GO:0003700">
    <property type="term" value="F:DNA-binding transcription factor activity"/>
    <property type="evidence" value="ECO:0007669"/>
    <property type="project" value="InterPro"/>
</dbReference>
<dbReference type="Gene3D" id="1.10.10.10">
    <property type="entry name" value="Winged helix-like DNA-binding domain superfamily/Winged helix DNA-binding domain"/>
    <property type="match status" value="1"/>
</dbReference>
<gene>
    <name evidence="5" type="ORF">UR08_08970</name>
</gene>
<evidence type="ECO:0000259" key="4">
    <source>
        <dbReference type="PROSITE" id="PS50995"/>
    </source>
</evidence>
<dbReference type="PANTHER" id="PTHR42756:SF1">
    <property type="entry name" value="TRANSCRIPTIONAL REPRESSOR OF EMRAB OPERON"/>
    <property type="match status" value="1"/>
</dbReference>
<proteinExistence type="predicted"/>
<dbReference type="InterPro" id="IPR036388">
    <property type="entry name" value="WH-like_DNA-bd_sf"/>
</dbReference>
<dbReference type="SMART" id="SM00347">
    <property type="entry name" value="HTH_MARR"/>
    <property type="match status" value="1"/>
</dbReference>
<keyword evidence="2" id="KW-0238">DNA-binding</keyword>
<evidence type="ECO:0000256" key="2">
    <source>
        <dbReference type="ARBA" id="ARBA00023125"/>
    </source>
</evidence>